<dbReference type="PANTHER" id="PTHR47966:SF51">
    <property type="entry name" value="BETA-SITE APP-CLEAVING ENZYME, ISOFORM A-RELATED"/>
    <property type="match status" value="1"/>
</dbReference>
<evidence type="ECO:0000256" key="6">
    <source>
        <dbReference type="SAM" id="MobiDB-lite"/>
    </source>
</evidence>
<evidence type="ECO:0000256" key="4">
    <source>
        <dbReference type="PIRSR" id="PIRSR601461-2"/>
    </source>
</evidence>
<dbReference type="SUPFAM" id="SSF50630">
    <property type="entry name" value="Acid proteases"/>
    <property type="match status" value="1"/>
</dbReference>
<dbReference type="GeneID" id="19298448"/>
<dbReference type="PROSITE" id="PS51767">
    <property type="entry name" value="PEPTIDASE_A1"/>
    <property type="match status" value="1"/>
</dbReference>
<dbReference type="InterPro" id="IPR001969">
    <property type="entry name" value="Aspartic_peptidase_AS"/>
</dbReference>
<dbReference type="GO" id="GO:0006508">
    <property type="term" value="P:proteolysis"/>
    <property type="evidence" value="ECO:0007669"/>
    <property type="project" value="UniProtKB-KW"/>
</dbReference>
<keyword evidence="10" id="KW-1185">Reference proteome</keyword>
<evidence type="ECO:0000256" key="2">
    <source>
        <dbReference type="ARBA" id="ARBA00022750"/>
    </source>
</evidence>
<proteinExistence type="inferred from homology"/>
<dbReference type="CDD" id="cd05471">
    <property type="entry name" value="pepsin_like"/>
    <property type="match status" value="1"/>
</dbReference>
<feature type="region of interest" description="Disordered" evidence="6">
    <location>
        <begin position="140"/>
        <end position="166"/>
    </location>
</feature>
<feature type="disulfide bond" evidence="4">
    <location>
        <begin position="142"/>
        <end position="147"/>
    </location>
</feature>
<keyword evidence="4" id="KW-1015">Disulfide bond</keyword>
<sequence length="422" mass="44236">MFCKATLLTVALALVASATPIERETTGIRIPLGKRASLTKADGTFDHEAAIRQSVITKNKHRQNLINLQKNVGLKPGQEIKPVAVLPNSTAAALEKRQKEALTDEEDDLEWAGTISIGTPGQKFLIDFDTGSSDLWVPSSSCSSSACSSKSKYRASSSSTSSRKSGTFEIEYGDGSTVSGPVYTDSVSVAGVSVTKQYFSPVTTLSSSFSDDPIDGILGLAFPAISNLGENPFFNTAYQEGAVSSDVFAFKLASSGSELYLGGTDSSLYSGSIEYHSVDTSTGFWQATGAKALVGGSTAVSGFETIIDSGTTIMYGPPSAVKTFYSKISGSKVYDSSEGYYSYPCNSAPSVAFSWGGKSWTISAANFNLGETESGSGQCVGALAGQDLGLGSNVWLLGDSFMKNVYTAFNFGTNKVGFATLA</sequence>
<keyword evidence="5 9" id="KW-0645">Protease</keyword>
<dbReference type="RefSeq" id="XP_007871217.1">
    <property type="nucleotide sequence ID" value="XM_007873026.1"/>
</dbReference>
<dbReference type="InterPro" id="IPR034164">
    <property type="entry name" value="Pepsin-like_dom"/>
</dbReference>
<dbReference type="PROSITE" id="PS00141">
    <property type="entry name" value="ASP_PROTEASE"/>
    <property type="match status" value="1"/>
</dbReference>
<name>S7PR40_GLOTA</name>
<dbReference type="Proteomes" id="UP000030669">
    <property type="component" value="Unassembled WGS sequence"/>
</dbReference>
<feature type="signal peptide" evidence="7">
    <location>
        <begin position="1"/>
        <end position="18"/>
    </location>
</feature>
<dbReference type="FunFam" id="2.40.70.10:FF:000008">
    <property type="entry name" value="Cathepsin D"/>
    <property type="match status" value="1"/>
</dbReference>
<evidence type="ECO:0000256" key="3">
    <source>
        <dbReference type="PIRSR" id="PIRSR601461-1"/>
    </source>
</evidence>
<dbReference type="OrthoDB" id="15189at2759"/>
<dbReference type="PANTHER" id="PTHR47966">
    <property type="entry name" value="BETA-SITE APP-CLEAVING ENZYME, ISOFORM A-RELATED"/>
    <property type="match status" value="1"/>
</dbReference>
<evidence type="ECO:0000256" key="1">
    <source>
        <dbReference type="ARBA" id="ARBA00007447"/>
    </source>
</evidence>
<dbReference type="eggNOG" id="KOG1339">
    <property type="taxonomic scope" value="Eukaryota"/>
</dbReference>
<keyword evidence="5" id="KW-0378">Hydrolase</keyword>
<dbReference type="PRINTS" id="PR00792">
    <property type="entry name" value="PEPSIN"/>
</dbReference>
<dbReference type="GO" id="GO:0004190">
    <property type="term" value="F:aspartic-type endopeptidase activity"/>
    <property type="evidence" value="ECO:0007669"/>
    <property type="project" value="UniProtKB-KW"/>
</dbReference>
<dbReference type="InterPro" id="IPR033121">
    <property type="entry name" value="PEPTIDASE_A1"/>
</dbReference>
<evidence type="ECO:0000256" key="5">
    <source>
        <dbReference type="RuleBase" id="RU000454"/>
    </source>
</evidence>
<dbReference type="InterPro" id="IPR001461">
    <property type="entry name" value="Aspartic_peptidase_A1"/>
</dbReference>
<feature type="active site" evidence="3">
    <location>
        <position position="308"/>
    </location>
</feature>
<dbReference type="InterPro" id="IPR021109">
    <property type="entry name" value="Peptidase_aspartic_dom_sf"/>
</dbReference>
<evidence type="ECO:0000313" key="9">
    <source>
        <dbReference type="EMBL" id="EPQ50306.1"/>
    </source>
</evidence>
<dbReference type="HOGENOM" id="CLU_013253_1_4_1"/>
<evidence type="ECO:0000313" key="10">
    <source>
        <dbReference type="Proteomes" id="UP000030669"/>
    </source>
</evidence>
<reference evidence="9 10" key="1">
    <citation type="journal article" date="2012" name="Science">
        <title>The Paleozoic origin of enzymatic lignin decomposition reconstructed from 31 fungal genomes.</title>
        <authorList>
            <person name="Floudas D."/>
            <person name="Binder M."/>
            <person name="Riley R."/>
            <person name="Barry K."/>
            <person name="Blanchette R.A."/>
            <person name="Henrissat B."/>
            <person name="Martinez A.T."/>
            <person name="Otillar R."/>
            <person name="Spatafora J.W."/>
            <person name="Yadav J.S."/>
            <person name="Aerts A."/>
            <person name="Benoit I."/>
            <person name="Boyd A."/>
            <person name="Carlson A."/>
            <person name="Copeland A."/>
            <person name="Coutinho P.M."/>
            <person name="de Vries R.P."/>
            <person name="Ferreira P."/>
            <person name="Findley K."/>
            <person name="Foster B."/>
            <person name="Gaskell J."/>
            <person name="Glotzer D."/>
            <person name="Gorecki P."/>
            <person name="Heitman J."/>
            <person name="Hesse C."/>
            <person name="Hori C."/>
            <person name="Igarashi K."/>
            <person name="Jurgens J.A."/>
            <person name="Kallen N."/>
            <person name="Kersten P."/>
            <person name="Kohler A."/>
            <person name="Kuees U."/>
            <person name="Kumar T.K.A."/>
            <person name="Kuo A."/>
            <person name="LaButti K."/>
            <person name="Larrondo L.F."/>
            <person name="Lindquist E."/>
            <person name="Ling A."/>
            <person name="Lombard V."/>
            <person name="Lucas S."/>
            <person name="Lundell T."/>
            <person name="Martin R."/>
            <person name="McLaughlin D.J."/>
            <person name="Morgenstern I."/>
            <person name="Morin E."/>
            <person name="Murat C."/>
            <person name="Nagy L.G."/>
            <person name="Nolan M."/>
            <person name="Ohm R.A."/>
            <person name="Patyshakuliyeva A."/>
            <person name="Rokas A."/>
            <person name="Ruiz-Duenas F.J."/>
            <person name="Sabat G."/>
            <person name="Salamov A."/>
            <person name="Samejima M."/>
            <person name="Schmutz J."/>
            <person name="Slot J.C."/>
            <person name="St John F."/>
            <person name="Stenlid J."/>
            <person name="Sun H."/>
            <person name="Sun S."/>
            <person name="Syed K."/>
            <person name="Tsang A."/>
            <person name="Wiebenga A."/>
            <person name="Young D."/>
            <person name="Pisabarro A."/>
            <person name="Eastwood D.C."/>
            <person name="Martin F."/>
            <person name="Cullen D."/>
            <person name="Grigoriev I.V."/>
            <person name="Hibbett D.S."/>
        </authorList>
    </citation>
    <scope>NUCLEOTIDE SEQUENCE [LARGE SCALE GENOMIC DNA]</scope>
    <source>
        <strain evidence="9 10">ATCC 11539</strain>
    </source>
</reference>
<dbReference type="EMBL" id="KB469318">
    <property type="protein sequence ID" value="EPQ50306.1"/>
    <property type="molecule type" value="Genomic_DNA"/>
</dbReference>
<gene>
    <name evidence="9" type="ORF">GLOTRDRAFT_101798</name>
</gene>
<protein>
    <submittedName>
        <fullName evidence="9">Aspartic protease</fullName>
    </submittedName>
</protein>
<feature type="domain" description="Peptidase A1" evidence="8">
    <location>
        <begin position="111"/>
        <end position="419"/>
    </location>
</feature>
<organism evidence="9 10">
    <name type="scientific">Gloeophyllum trabeum (strain ATCC 11539 / FP-39264 / Madison 617)</name>
    <name type="common">Brown rot fungus</name>
    <dbReference type="NCBI Taxonomy" id="670483"/>
    <lineage>
        <taxon>Eukaryota</taxon>
        <taxon>Fungi</taxon>
        <taxon>Dikarya</taxon>
        <taxon>Basidiomycota</taxon>
        <taxon>Agaricomycotina</taxon>
        <taxon>Agaricomycetes</taxon>
        <taxon>Gloeophyllales</taxon>
        <taxon>Gloeophyllaceae</taxon>
        <taxon>Gloeophyllum</taxon>
    </lineage>
</organism>
<dbReference type="Pfam" id="PF00026">
    <property type="entry name" value="Asp"/>
    <property type="match status" value="1"/>
</dbReference>
<dbReference type="AlphaFoldDB" id="S7PR40"/>
<keyword evidence="2 5" id="KW-0064">Aspartyl protease</keyword>
<feature type="active site" evidence="3">
    <location>
        <position position="129"/>
    </location>
</feature>
<keyword evidence="7" id="KW-0732">Signal</keyword>
<feature type="compositionally biased region" description="Low complexity" evidence="6">
    <location>
        <begin position="140"/>
        <end position="165"/>
    </location>
</feature>
<feature type="chain" id="PRO_5004543722" evidence="7">
    <location>
        <begin position="19"/>
        <end position="422"/>
    </location>
</feature>
<evidence type="ECO:0000259" key="8">
    <source>
        <dbReference type="PROSITE" id="PS51767"/>
    </source>
</evidence>
<dbReference type="Gene3D" id="2.40.70.10">
    <property type="entry name" value="Acid Proteases"/>
    <property type="match status" value="2"/>
</dbReference>
<accession>S7PR40</accession>
<evidence type="ECO:0000256" key="7">
    <source>
        <dbReference type="SAM" id="SignalP"/>
    </source>
</evidence>
<dbReference type="KEGG" id="gtr:GLOTRDRAFT_101798"/>
<comment type="similarity">
    <text evidence="1 5">Belongs to the peptidase A1 family.</text>
</comment>
<dbReference type="OMA" id="MIQADNI"/>